<dbReference type="PANTHER" id="PTHR10900">
    <property type="entry name" value="PERIOSTIN-RELATED"/>
    <property type="match status" value="1"/>
</dbReference>
<dbReference type="PANTHER" id="PTHR10900:SF77">
    <property type="entry name" value="FI19380P1"/>
    <property type="match status" value="1"/>
</dbReference>
<dbReference type="InterPro" id="IPR050904">
    <property type="entry name" value="Adhesion/Biosynth-related"/>
</dbReference>
<evidence type="ECO:0000313" key="3">
    <source>
        <dbReference type="EMBL" id="KPM11559.1"/>
    </source>
</evidence>
<feature type="compositionally biased region" description="Acidic residues" evidence="1">
    <location>
        <begin position="1"/>
        <end position="16"/>
    </location>
</feature>
<feature type="domain" description="FAS1" evidence="2">
    <location>
        <begin position="87"/>
        <end position="162"/>
    </location>
</feature>
<feature type="region of interest" description="Disordered" evidence="1">
    <location>
        <begin position="1"/>
        <end position="60"/>
    </location>
</feature>
<name>A0A132AL38_SARSC</name>
<sequence>KPPQQPEDEEEPENDESPYPQQPPKSNPKKPKTPSNQMPPQQPENDHEPNDYDDDSSPFEQQKIPFLPKFEPSTSVKLNSSTHPNQLKRLIESSAQQMNCHRFALWIINSGELDRLLKNGQQCTVFIPIDSAASQLPFNMLSTLNQNPSKMANLMRLHVVPSPFPSIYHPYQPPMMPQQQNFHNSLPVPPTSNHIRFDRSLIPIPGSQQFAPLVSGCPMLDSHQIGPVRLVSIGSVMFPPQPSIYSVLKRSPNLRMCRDIVDVAQMGPQLDSNLKSYTMFSPSDSALRKRFSPRQMNSLLKDQQACRQLVDSFLVPKQVVYRASIPLTSQEQSDPTFQGRQAELMNCNNQSVRFRRTAQSVYVNDAHVQYSDITTMNGVLHILGE</sequence>
<dbReference type="PROSITE" id="PS50213">
    <property type="entry name" value="FAS1"/>
    <property type="match status" value="2"/>
</dbReference>
<dbReference type="InterPro" id="IPR000782">
    <property type="entry name" value="FAS1_domain"/>
</dbReference>
<dbReference type="GO" id="GO:0007155">
    <property type="term" value="P:cell adhesion"/>
    <property type="evidence" value="ECO:0007669"/>
    <property type="project" value="TreeGrafter"/>
</dbReference>
<dbReference type="Gene3D" id="2.30.180.10">
    <property type="entry name" value="FAS1 domain"/>
    <property type="match status" value="2"/>
</dbReference>
<feature type="non-terminal residue" evidence="3">
    <location>
        <position position="1"/>
    </location>
</feature>
<feature type="domain" description="FAS1" evidence="2">
    <location>
        <begin position="241"/>
        <end position="385"/>
    </location>
</feature>
<dbReference type="Pfam" id="PF02469">
    <property type="entry name" value="Fasciclin"/>
    <property type="match status" value="2"/>
</dbReference>
<comment type="caution">
    <text evidence="3">The sequence shown here is derived from an EMBL/GenBank/DDBJ whole genome shotgun (WGS) entry which is preliminary data.</text>
</comment>
<gene>
    <name evidence="3" type="ORF">QR98_0101320</name>
</gene>
<reference evidence="3 4" key="1">
    <citation type="journal article" date="2015" name="Parasit. Vectors">
        <title>Draft genome of the scabies mite.</title>
        <authorList>
            <person name="Rider S.D.Jr."/>
            <person name="Morgan M.S."/>
            <person name="Arlian L.G."/>
        </authorList>
    </citation>
    <scope>NUCLEOTIDE SEQUENCE [LARGE SCALE GENOMIC DNA]</scope>
    <source>
        <strain evidence="3">Arlian Lab</strain>
    </source>
</reference>
<dbReference type="GO" id="GO:0050839">
    <property type="term" value="F:cell adhesion molecule binding"/>
    <property type="evidence" value="ECO:0007669"/>
    <property type="project" value="TreeGrafter"/>
</dbReference>
<protein>
    <submittedName>
        <fullName evidence="3">Transforming growth factor-beta-induced protein ig-h3-like protein</fullName>
    </submittedName>
</protein>
<dbReference type="VEuPathDB" id="VectorBase:SSCA008682"/>
<dbReference type="GO" id="GO:0005615">
    <property type="term" value="C:extracellular space"/>
    <property type="evidence" value="ECO:0007669"/>
    <property type="project" value="TreeGrafter"/>
</dbReference>
<dbReference type="GO" id="GO:0030198">
    <property type="term" value="P:extracellular matrix organization"/>
    <property type="evidence" value="ECO:0007669"/>
    <property type="project" value="TreeGrafter"/>
</dbReference>
<dbReference type="SUPFAM" id="SSF82153">
    <property type="entry name" value="FAS1 domain"/>
    <property type="match status" value="2"/>
</dbReference>
<organism evidence="3 4">
    <name type="scientific">Sarcoptes scabiei</name>
    <name type="common">Itch mite</name>
    <name type="synonym">Acarus scabiei</name>
    <dbReference type="NCBI Taxonomy" id="52283"/>
    <lineage>
        <taxon>Eukaryota</taxon>
        <taxon>Metazoa</taxon>
        <taxon>Ecdysozoa</taxon>
        <taxon>Arthropoda</taxon>
        <taxon>Chelicerata</taxon>
        <taxon>Arachnida</taxon>
        <taxon>Acari</taxon>
        <taxon>Acariformes</taxon>
        <taxon>Sarcoptiformes</taxon>
        <taxon>Astigmata</taxon>
        <taxon>Psoroptidia</taxon>
        <taxon>Sarcoptoidea</taxon>
        <taxon>Sarcoptidae</taxon>
        <taxon>Sarcoptinae</taxon>
        <taxon>Sarcoptes</taxon>
    </lineage>
</organism>
<proteinExistence type="predicted"/>
<dbReference type="GO" id="GO:0031012">
    <property type="term" value="C:extracellular matrix"/>
    <property type="evidence" value="ECO:0007669"/>
    <property type="project" value="TreeGrafter"/>
</dbReference>
<dbReference type="AlphaFoldDB" id="A0A132AL38"/>
<accession>A0A132AL38</accession>
<evidence type="ECO:0000313" key="4">
    <source>
        <dbReference type="Proteomes" id="UP000616769"/>
    </source>
</evidence>
<dbReference type="EMBL" id="JXLN01017439">
    <property type="protein sequence ID" value="KPM11559.1"/>
    <property type="molecule type" value="Genomic_DNA"/>
</dbReference>
<dbReference type="InterPro" id="IPR036378">
    <property type="entry name" value="FAS1_dom_sf"/>
</dbReference>
<evidence type="ECO:0000256" key="1">
    <source>
        <dbReference type="SAM" id="MobiDB-lite"/>
    </source>
</evidence>
<evidence type="ECO:0000259" key="2">
    <source>
        <dbReference type="PROSITE" id="PS50213"/>
    </source>
</evidence>
<dbReference type="Proteomes" id="UP000616769">
    <property type="component" value="Unassembled WGS sequence"/>
</dbReference>